<dbReference type="Gene3D" id="1.10.1280.10">
    <property type="entry name" value="Di-copper center containing domain from catechol oxidase"/>
    <property type="match status" value="1"/>
</dbReference>
<reference evidence="1 2" key="1">
    <citation type="journal article" date="2016" name="Nat. Commun.">
        <title>Ectomycorrhizal ecology is imprinted in the genome of the dominant symbiotic fungus Cenococcum geophilum.</title>
        <authorList>
            <consortium name="DOE Joint Genome Institute"/>
            <person name="Peter M."/>
            <person name="Kohler A."/>
            <person name="Ohm R.A."/>
            <person name="Kuo A."/>
            <person name="Krutzmann J."/>
            <person name="Morin E."/>
            <person name="Arend M."/>
            <person name="Barry K.W."/>
            <person name="Binder M."/>
            <person name="Choi C."/>
            <person name="Clum A."/>
            <person name="Copeland A."/>
            <person name="Grisel N."/>
            <person name="Haridas S."/>
            <person name="Kipfer T."/>
            <person name="LaButti K."/>
            <person name="Lindquist E."/>
            <person name="Lipzen A."/>
            <person name="Maire R."/>
            <person name="Meier B."/>
            <person name="Mihaltcheva S."/>
            <person name="Molinier V."/>
            <person name="Murat C."/>
            <person name="Poggeler S."/>
            <person name="Quandt C.A."/>
            <person name="Sperisen C."/>
            <person name="Tritt A."/>
            <person name="Tisserant E."/>
            <person name="Crous P.W."/>
            <person name="Henrissat B."/>
            <person name="Nehls U."/>
            <person name="Egli S."/>
            <person name="Spatafora J.W."/>
            <person name="Grigoriev I.V."/>
            <person name="Martin F.M."/>
        </authorList>
    </citation>
    <scope>NUCLEOTIDE SEQUENCE [LARGE SCALE GENOMIC DNA]</scope>
    <source>
        <strain evidence="1 2">CBS 459.81</strain>
    </source>
</reference>
<gene>
    <name evidence="1" type="ORF">K432DRAFT_253623</name>
</gene>
<name>A0A8E2JCF4_9PEZI</name>
<evidence type="ECO:0000313" key="2">
    <source>
        <dbReference type="Proteomes" id="UP000250266"/>
    </source>
</evidence>
<keyword evidence="2" id="KW-1185">Reference proteome</keyword>
<protein>
    <submittedName>
        <fullName evidence="1">Uncharacterized protein</fullName>
    </submittedName>
</protein>
<proteinExistence type="predicted"/>
<feature type="non-terminal residue" evidence="1">
    <location>
        <position position="95"/>
    </location>
</feature>
<sequence length="95" mass="10512">SFSERNIHGSGHFGVGVVLRTIGNAHNSPATQQICLHGNMDRSLWEWQSQSVSIRLNQVGGSMLPFDYRGQNVTLDFEDKVGKLGWSAALKELLD</sequence>
<dbReference type="AlphaFoldDB" id="A0A8E2JCF4"/>
<dbReference type="InterPro" id="IPR008922">
    <property type="entry name" value="Di-copper_centre_dom_sf"/>
</dbReference>
<evidence type="ECO:0000313" key="1">
    <source>
        <dbReference type="EMBL" id="OCK77313.1"/>
    </source>
</evidence>
<dbReference type="EMBL" id="KV745137">
    <property type="protein sequence ID" value="OCK77313.1"/>
    <property type="molecule type" value="Genomic_DNA"/>
</dbReference>
<dbReference type="Proteomes" id="UP000250266">
    <property type="component" value="Unassembled WGS sequence"/>
</dbReference>
<organism evidence="1 2">
    <name type="scientific">Lepidopterella palustris CBS 459.81</name>
    <dbReference type="NCBI Taxonomy" id="1314670"/>
    <lineage>
        <taxon>Eukaryota</taxon>
        <taxon>Fungi</taxon>
        <taxon>Dikarya</taxon>
        <taxon>Ascomycota</taxon>
        <taxon>Pezizomycotina</taxon>
        <taxon>Dothideomycetes</taxon>
        <taxon>Pleosporomycetidae</taxon>
        <taxon>Mytilinidiales</taxon>
        <taxon>Argynnaceae</taxon>
        <taxon>Lepidopterella</taxon>
    </lineage>
</organism>
<feature type="non-terminal residue" evidence="1">
    <location>
        <position position="1"/>
    </location>
</feature>
<dbReference type="OrthoDB" id="6132182at2759"/>
<accession>A0A8E2JCF4</accession>